<evidence type="ECO:0000259" key="1">
    <source>
        <dbReference type="Pfam" id="PF12172"/>
    </source>
</evidence>
<evidence type="ECO:0000313" key="2">
    <source>
        <dbReference type="EMBL" id="HGH61934.1"/>
    </source>
</evidence>
<sequence>MSTPGISVLEGKYMVTMDLFPQQSKEFNQVYKFYEFLKEGRFTTTKCKDCGAEPFPPRILCPNCYSANMEWIDWPTEGTVIDVTEEVVGVPLGFGKPPLIHALVDLGGKRTFFVRIINCKEGELKPGDKVKLAVFDIDPVPQESGREVVNIPRVFYAFEPVR</sequence>
<dbReference type="InterPro" id="IPR052513">
    <property type="entry name" value="Thioester_dehydratase-like"/>
</dbReference>
<dbReference type="EMBL" id="DTGT01000380">
    <property type="protein sequence ID" value="HGH61934.1"/>
    <property type="molecule type" value="Genomic_DNA"/>
</dbReference>
<dbReference type="PANTHER" id="PTHR34075:SF5">
    <property type="entry name" value="BLR3430 PROTEIN"/>
    <property type="match status" value="1"/>
</dbReference>
<dbReference type="InterPro" id="IPR012340">
    <property type="entry name" value="NA-bd_OB-fold"/>
</dbReference>
<accession>A0A7C4EWG9</accession>
<dbReference type="AlphaFoldDB" id="A0A7C4EWG9"/>
<dbReference type="Gene3D" id="6.10.30.10">
    <property type="match status" value="1"/>
</dbReference>
<name>A0A7C4EWG9_9BACT</name>
<reference evidence="2" key="1">
    <citation type="journal article" date="2020" name="mSystems">
        <title>Genome- and Community-Level Interaction Insights into Carbon Utilization and Element Cycling Functions of Hydrothermarchaeota in Hydrothermal Sediment.</title>
        <authorList>
            <person name="Zhou Z."/>
            <person name="Liu Y."/>
            <person name="Xu W."/>
            <person name="Pan J."/>
            <person name="Luo Z.H."/>
            <person name="Li M."/>
        </authorList>
    </citation>
    <scope>NUCLEOTIDE SEQUENCE [LARGE SCALE GENOMIC DNA]</scope>
    <source>
        <strain evidence="2">SpSt-769</strain>
    </source>
</reference>
<proteinExistence type="predicted"/>
<comment type="caution">
    <text evidence="2">The sequence shown here is derived from an EMBL/GenBank/DDBJ whole genome shotgun (WGS) entry which is preliminary data.</text>
</comment>
<dbReference type="Pfam" id="PF12172">
    <property type="entry name" value="zf-ChsH2"/>
    <property type="match status" value="1"/>
</dbReference>
<feature type="domain" description="ChsH2 rubredoxin-like zinc ribbon" evidence="1">
    <location>
        <begin position="37"/>
        <end position="70"/>
    </location>
</feature>
<gene>
    <name evidence="2" type="ORF">ENV54_11635</name>
</gene>
<dbReference type="InterPro" id="IPR022002">
    <property type="entry name" value="ChsH2_Znr"/>
</dbReference>
<dbReference type="SUPFAM" id="SSF50249">
    <property type="entry name" value="Nucleic acid-binding proteins"/>
    <property type="match status" value="1"/>
</dbReference>
<organism evidence="2">
    <name type="scientific">Desulfomonile tiedjei</name>
    <dbReference type="NCBI Taxonomy" id="2358"/>
    <lineage>
        <taxon>Bacteria</taxon>
        <taxon>Pseudomonadati</taxon>
        <taxon>Thermodesulfobacteriota</taxon>
        <taxon>Desulfomonilia</taxon>
        <taxon>Desulfomonilales</taxon>
        <taxon>Desulfomonilaceae</taxon>
        <taxon>Desulfomonile</taxon>
    </lineage>
</organism>
<protein>
    <recommendedName>
        <fullName evidence="1">ChsH2 rubredoxin-like zinc ribbon domain-containing protein</fullName>
    </recommendedName>
</protein>
<dbReference type="PANTHER" id="PTHR34075">
    <property type="entry name" value="BLR3430 PROTEIN"/>
    <property type="match status" value="1"/>
</dbReference>